<evidence type="ECO:0000256" key="2">
    <source>
        <dbReference type="ARBA" id="ARBA00022553"/>
    </source>
</evidence>
<keyword evidence="14" id="KW-1185">Reference proteome</keyword>
<evidence type="ECO:0000256" key="5">
    <source>
        <dbReference type="ARBA" id="ARBA00022833"/>
    </source>
</evidence>
<dbReference type="InterPro" id="IPR001715">
    <property type="entry name" value="CH_dom"/>
</dbReference>
<dbReference type="SUPFAM" id="SSF57716">
    <property type="entry name" value="Glucocorticoid receptor-like (DNA-binding domain)"/>
    <property type="match status" value="1"/>
</dbReference>
<feature type="compositionally biased region" description="Low complexity" evidence="9">
    <location>
        <begin position="248"/>
        <end position="259"/>
    </location>
</feature>
<dbReference type="KEGG" id="nvi:100118598"/>
<dbReference type="SMART" id="SM00132">
    <property type="entry name" value="LIM"/>
    <property type="match status" value="1"/>
</dbReference>
<dbReference type="AlphaFoldDB" id="A0A7M7QJ44"/>
<dbReference type="PROSITE" id="PS50023">
    <property type="entry name" value="LIM_DOMAIN_2"/>
    <property type="match status" value="1"/>
</dbReference>
<dbReference type="PANTHER" id="PTHR23167:SF84">
    <property type="entry name" value="ALPHA ACTININ 3-RELATED"/>
    <property type="match status" value="1"/>
</dbReference>
<dbReference type="RefSeq" id="XP_031788213.1">
    <property type="nucleotide sequence ID" value="XM_031932353.1"/>
</dbReference>
<evidence type="ECO:0000256" key="4">
    <source>
        <dbReference type="ARBA" id="ARBA00022753"/>
    </source>
</evidence>
<keyword evidence="6 8" id="KW-0440">LIM domain</keyword>
<keyword evidence="4" id="KW-0967">Endosome</keyword>
<evidence type="ECO:0000256" key="8">
    <source>
        <dbReference type="PROSITE-ProRule" id="PRU00125"/>
    </source>
</evidence>
<keyword evidence="3 8" id="KW-0479">Metal-binding</keyword>
<dbReference type="Gene3D" id="1.10.418.10">
    <property type="entry name" value="Calponin-like domain"/>
    <property type="match status" value="1"/>
</dbReference>
<feature type="domain" description="Calponin-homology (CH)" evidence="10">
    <location>
        <begin position="4"/>
        <end position="110"/>
    </location>
</feature>
<comment type="subcellular location">
    <subcellularLocation>
        <location evidence="1">Endosome</location>
    </subcellularLocation>
</comment>
<dbReference type="PROSITE" id="PS00478">
    <property type="entry name" value="LIM_DOMAIN_1"/>
    <property type="match status" value="1"/>
</dbReference>
<feature type="region of interest" description="Disordered" evidence="9">
    <location>
        <begin position="366"/>
        <end position="720"/>
    </location>
</feature>
<dbReference type="InterPro" id="IPR036872">
    <property type="entry name" value="CH_dom_sf"/>
</dbReference>
<dbReference type="RefSeq" id="XP_031788212.1">
    <property type="nucleotide sequence ID" value="XM_031932352.2"/>
</dbReference>
<feature type="compositionally biased region" description="Low complexity" evidence="9">
    <location>
        <begin position="221"/>
        <end position="231"/>
    </location>
</feature>
<dbReference type="CDD" id="cd09400">
    <property type="entry name" value="LIM_like_1"/>
    <property type="match status" value="1"/>
</dbReference>
<feature type="domain" description="LIM zinc-binding" evidence="11">
    <location>
        <begin position="148"/>
        <end position="209"/>
    </location>
</feature>
<dbReference type="FunFam" id="1.10.418.10:FF:000023">
    <property type="entry name" value="EH domain-binding protein 1 isoform X1"/>
    <property type="match status" value="1"/>
</dbReference>
<dbReference type="InterPro" id="IPR022735">
    <property type="entry name" value="bMERB_dom"/>
</dbReference>
<dbReference type="PROSITE" id="PS50021">
    <property type="entry name" value="CH"/>
    <property type="match status" value="1"/>
</dbReference>
<dbReference type="GO" id="GO:0005768">
    <property type="term" value="C:endosome"/>
    <property type="evidence" value="ECO:0007669"/>
    <property type="project" value="UniProtKB-SubCell"/>
</dbReference>
<dbReference type="Pfam" id="PF12130">
    <property type="entry name" value="bMERB_dom"/>
    <property type="match status" value="1"/>
</dbReference>
<accession>A0A7M7QJ44</accession>
<feature type="domain" description="BMERB" evidence="12">
    <location>
        <begin position="747"/>
        <end position="904"/>
    </location>
</feature>
<feature type="compositionally biased region" description="Low complexity" evidence="9">
    <location>
        <begin position="405"/>
        <end position="414"/>
    </location>
</feature>
<feature type="compositionally biased region" description="Low complexity" evidence="9">
    <location>
        <begin position="442"/>
        <end position="464"/>
    </location>
</feature>
<evidence type="ECO:0000256" key="7">
    <source>
        <dbReference type="ARBA" id="ARBA00023054"/>
    </source>
</evidence>
<dbReference type="InParanoid" id="A0A7M7QJ44"/>
<evidence type="ECO:0000256" key="6">
    <source>
        <dbReference type="ARBA" id="ARBA00023038"/>
    </source>
</evidence>
<dbReference type="SMART" id="SM00033">
    <property type="entry name" value="CH"/>
    <property type="match status" value="1"/>
</dbReference>
<dbReference type="Pfam" id="PF00307">
    <property type="entry name" value="CH"/>
    <property type="match status" value="1"/>
</dbReference>
<keyword evidence="5 8" id="KW-0862">Zinc</keyword>
<protein>
    <recommendedName>
        <fullName evidence="15">MICAL-like protein 1</fullName>
    </recommendedName>
</protein>
<dbReference type="GO" id="GO:0046872">
    <property type="term" value="F:metal ion binding"/>
    <property type="evidence" value="ECO:0007669"/>
    <property type="project" value="UniProtKB-KW"/>
</dbReference>
<evidence type="ECO:0008006" key="15">
    <source>
        <dbReference type="Google" id="ProtNLM"/>
    </source>
</evidence>
<evidence type="ECO:0000256" key="1">
    <source>
        <dbReference type="ARBA" id="ARBA00004177"/>
    </source>
</evidence>
<feature type="compositionally biased region" description="Basic and acidic residues" evidence="9">
    <location>
        <begin position="690"/>
        <end position="711"/>
    </location>
</feature>
<sequence length="972" mass="110219">MGERRGTKALELWCRRITDGYPGVNVQNMTTSWRDGLAFCAMIHHFRPDLIDFGSLNKDDIYGNNELAFRTAEQHLGIPALLDAEDMASCSVPDRLSILTYLSQFYQVFGGSSPSKLALNRTSESSGARSVPESPQPKVSSRLGMRREPCASCGLPVFLAEKLVVSRSVYHRSCFRCARCRHQLTPGNYYETEDGQYCCEACPIDEHDHASHELSPTANDTTTTTTQTQLTSHRELTTDDLPEQQNITPTTTTTTTTTTNISISADTQQQQQLDSINSLASDSDQQQAAAVLEAPLSDEEKSKRRSLERSVDRLLQAQREKLEFVASHLLTDNNTADEQKLQHLEPADDKFDQMIKLINERIDELTTDEQKQEHQQQTPQQQQRRDARVHSAPNFRDDEEETPVLRRSSSLRSSPGEHTKDRSQEQPRRLSLVQRRLKLFEPDAQPSSPAPVAAAAEPPSTSLAEPPPAPVAPVVERVPGDDDKHDVVNSSSPTDEQDYPEDLNPFASDDDEEEVKEEKKKPTSTNPFGSDDDEAEEEQQAPPKPQARSRAPKKRLLEAPQINLNPFWSDDEEPQSDEPELRSTPVPKPRTLRHSHLEPRSNLTSSSIHSSNTSIASSCSTITPGGTYRKKKPAPPPPLLNASTPTKSPNPSLSPRLTPRTRKSKPAPPPPMPAAASTPRQDEQPVALRHPPDNEQQHVWDEEKLSKDEANRTTQSLSCVEPSYQLDKSLDGKWKRKKGPAPARPMPLRRKIKVMSMKDVKLELDQIEMQQQGLERQGVRLEQIIRDKCESGTASEDTSLGLDVEELVLELFALVNEKNELFRRQAELMLLRRQQRLEEEHADIEYQVRCLITQPEATKTDFDKQREETLIQRLVEIVERRNEIVECLEMDRRREIEEDRSIHREMDLYAARSKTDHVNMTDESRRSSKLKKGKIKEKIKEKKSKKSNKKDADKDVDETEAKLKRHSLRKWF</sequence>
<evidence type="ECO:0000259" key="10">
    <source>
        <dbReference type="PROSITE" id="PS50021"/>
    </source>
</evidence>
<dbReference type="EnsemblMetazoa" id="XM_031932350">
    <property type="protein sequence ID" value="XP_031788210"/>
    <property type="gene ID" value="LOC100118598"/>
</dbReference>
<dbReference type="InterPro" id="IPR001781">
    <property type="entry name" value="Znf_LIM"/>
</dbReference>
<dbReference type="GeneID" id="100118598"/>
<feature type="compositionally biased region" description="Acidic residues" evidence="9">
    <location>
        <begin position="530"/>
        <end position="539"/>
    </location>
</feature>
<dbReference type="PROSITE" id="PS51848">
    <property type="entry name" value="BMERB"/>
    <property type="match status" value="1"/>
</dbReference>
<keyword evidence="2" id="KW-0597">Phosphoprotein</keyword>
<dbReference type="RefSeq" id="XP_031788210.1">
    <property type="nucleotide sequence ID" value="XM_031932350.2"/>
</dbReference>
<evidence type="ECO:0000256" key="9">
    <source>
        <dbReference type="SAM" id="MobiDB-lite"/>
    </source>
</evidence>
<name>A0A7M7QJ44_NASVI</name>
<feature type="compositionally biased region" description="Polar residues" evidence="9">
    <location>
        <begin position="641"/>
        <end position="655"/>
    </location>
</feature>
<dbReference type="SMART" id="SM01203">
    <property type="entry name" value="DUF3585"/>
    <property type="match status" value="1"/>
</dbReference>
<feature type="compositionally biased region" description="Low complexity" evidence="9">
    <location>
        <begin position="601"/>
        <end position="623"/>
    </location>
</feature>
<keyword evidence="7" id="KW-0175">Coiled coil</keyword>
<dbReference type="EnsemblMetazoa" id="XM_031932354">
    <property type="protein sequence ID" value="XP_031788214"/>
    <property type="gene ID" value="LOC100118598"/>
</dbReference>
<dbReference type="FunCoup" id="A0A7M7QJ44">
    <property type="interactions" value="549"/>
</dbReference>
<dbReference type="EnsemblMetazoa" id="XM_031932352">
    <property type="protein sequence ID" value="XP_031788212"/>
    <property type="gene ID" value="LOC100118598"/>
</dbReference>
<feature type="region of interest" description="Disordered" evidence="9">
    <location>
        <begin position="913"/>
        <end position="972"/>
    </location>
</feature>
<dbReference type="OrthoDB" id="10017054at2759"/>
<evidence type="ECO:0000313" key="14">
    <source>
        <dbReference type="Proteomes" id="UP000002358"/>
    </source>
</evidence>
<feature type="compositionally biased region" description="Acidic residues" evidence="9">
    <location>
        <begin position="569"/>
        <end position="578"/>
    </location>
</feature>
<evidence type="ECO:0000259" key="11">
    <source>
        <dbReference type="PROSITE" id="PS50023"/>
    </source>
</evidence>
<feature type="region of interest" description="Disordered" evidence="9">
    <location>
        <begin position="120"/>
        <end position="142"/>
    </location>
</feature>
<feature type="compositionally biased region" description="Basic residues" evidence="9">
    <location>
        <begin position="963"/>
        <end position="972"/>
    </location>
</feature>
<dbReference type="CTD" id="39475"/>
<proteinExistence type="predicted"/>
<organism evidence="13 14">
    <name type="scientific">Nasonia vitripennis</name>
    <name type="common">Parasitic wasp</name>
    <dbReference type="NCBI Taxonomy" id="7425"/>
    <lineage>
        <taxon>Eukaryota</taxon>
        <taxon>Metazoa</taxon>
        <taxon>Ecdysozoa</taxon>
        <taxon>Arthropoda</taxon>
        <taxon>Hexapoda</taxon>
        <taxon>Insecta</taxon>
        <taxon>Pterygota</taxon>
        <taxon>Neoptera</taxon>
        <taxon>Endopterygota</taxon>
        <taxon>Hymenoptera</taxon>
        <taxon>Apocrita</taxon>
        <taxon>Proctotrupomorpha</taxon>
        <taxon>Chalcidoidea</taxon>
        <taxon>Pteromalidae</taxon>
        <taxon>Pteromalinae</taxon>
        <taxon>Nasonia</taxon>
    </lineage>
</organism>
<evidence type="ECO:0000259" key="12">
    <source>
        <dbReference type="PROSITE" id="PS51848"/>
    </source>
</evidence>
<feature type="compositionally biased region" description="Basic and acidic residues" evidence="9">
    <location>
        <begin position="478"/>
        <end position="487"/>
    </location>
</feature>
<dbReference type="SMR" id="A0A7M7QJ44"/>
<feature type="region of interest" description="Disordered" evidence="9">
    <location>
        <begin position="210"/>
        <end position="260"/>
    </location>
</feature>
<dbReference type="SUPFAM" id="SSF47576">
    <property type="entry name" value="Calponin-homology domain, CH-domain"/>
    <property type="match status" value="1"/>
</dbReference>
<dbReference type="RefSeq" id="XP_031788214.1">
    <property type="nucleotide sequence ID" value="XM_031932354.2"/>
</dbReference>
<dbReference type="PANTHER" id="PTHR23167">
    <property type="entry name" value="CALPONIN HOMOLOGY DOMAIN-CONTAINING PROTEIN DDB_G0272472-RELATED"/>
    <property type="match status" value="1"/>
</dbReference>
<feature type="compositionally biased region" description="Basic residues" evidence="9">
    <location>
        <begin position="927"/>
        <end position="948"/>
    </location>
</feature>
<dbReference type="Gene3D" id="2.10.110.10">
    <property type="entry name" value="Cysteine Rich Protein"/>
    <property type="match status" value="1"/>
</dbReference>
<dbReference type="Proteomes" id="UP000002358">
    <property type="component" value="Chromosome 5"/>
</dbReference>
<evidence type="ECO:0000256" key="3">
    <source>
        <dbReference type="ARBA" id="ARBA00022723"/>
    </source>
</evidence>
<dbReference type="InterPro" id="IPR050540">
    <property type="entry name" value="F-actin_Monoox_Mical"/>
</dbReference>
<reference evidence="13" key="1">
    <citation type="submission" date="2021-01" db="UniProtKB">
        <authorList>
            <consortium name="EnsemblMetazoa"/>
        </authorList>
    </citation>
    <scope>IDENTIFICATION</scope>
</reference>
<dbReference type="Pfam" id="PF00412">
    <property type="entry name" value="LIM"/>
    <property type="match status" value="1"/>
</dbReference>
<feature type="compositionally biased region" description="Basic and acidic residues" evidence="9">
    <location>
        <begin position="913"/>
        <end position="926"/>
    </location>
</feature>
<dbReference type="EnsemblMetazoa" id="XM_031932353">
    <property type="protein sequence ID" value="XP_031788213"/>
    <property type="gene ID" value="LOC100118598"/>
</dbReference>
<feature type="compositionally biased region" description="Basic and acidic residues" evidence="9">
    <location>
        <begin position="415"/>
        <end position="428"/>
    </location>
</feature>
<evidence type="ECO:0000313" key="13">
    <source>
        <dbReference type="EnsemblMetazoa" id="XP_031788210"/>
    </source>
</evidence>